<dbReference type="Proteomes" id="UP001225356">
    <property type="component" value="Unassembled WGS sequence"/>
</dbReference>
<dbReference type="RefSeq" id="WP_307561173.1">
    <property type="nucleotide sequence ID" value="NZ_JAUSQU010000001.1"/>
</dbReference>
<dbReference type="Pfam" id="PF14103">
    <property type="entry name" value="DUF4276"/>
    <property type="match status" value="1"/>
</dbReference>
<dbReference type="InterPro" id="IPR025455">
    <property type="entry name" value="DUF4276"/>
</dbReference>
<evidence type="ECO:0000313" key="1">
    <source>
        <dbReference type="EMBL" id="MDP9845492.1"/>
    </source>
</evidence>
<keyword evidence="2" id="KW-1185">Reference proteome</keyword>
<dbReference type="EMBL" id="JAUSQU010000001">
    <property type="protein sequence ID" value="MDP9845492.1"/>
    <property type="molecule type" value="Genomic_DNA"/>
</dbReference>
<gene>
    <name evidence="1" type="ORF">J2853_004703</name>
</gene>
<organism evidence="1 2">
    <name type="scientific">Streptosporangium lutulentum</name>
    <dbReference type="NCBI Taxonomy" id="1461250"/>
    <lineage>
        <taxon>Bacteria</taxon>
        <taxon>Bacillati</taxon>
        <taxon>Actinomycetota</taxon>
        <taxon>Actinomycetes</taxon>
        <taxon>Streptosporangiales</taxon>
        <taxon>Streptosporangiaceae</taxon>
        <taxon>Streptosporangium</taxon>
    </lineage>
</organism>
<name>A0ABT9QFD2_9ACTN</name>
<sequence>MTDPITMSPQAAGPITIASIVEGDGEVSALPVLLRRIAGSLSVWNVRIPTPRRIPRSKLIAPGGVEDAVLQASYQVTGAGGILLLIDSDDDCPASLGPTLLQRAREARGDKGISVVLAHREFEAWFLAAAASLSGCRGLADPLNPPPDPEGIRGAKEWLSARKTDGTPYKPTVDQAGLASAFDMEQARKAAPSFDKFWRDIERLLRGGS</sequence>
<protein>
    <recommendedName>
        <fullName evidence="3">DUF4276 domain-containing protein</fullName>
    </recommendedName>
</protein>
<accession>A0ABT9QFD2</accession>
<comment type="caution">
    <text evidence="1">The sequence shown here is derived from an EMBL/GenBank/DDBJ whole genome shotgun (WGS) entry which is preliminary data.</text>
</comment>
<proteinExistence type="predicted"/>
<evidence type="ECO:0000313" key="2">
    <source>
        <dbReference type="Proteomes" id="UP001225356"/>
    </source>
</evidence>
<reference evidence="1 2" key="1">
    <citation type="submission" date="2023-07" db="EMBL/GenBank/DDBJ databases">
        <title>Sequencing the genomes of 1000 actinobacteria strains.</title>
        <authorList>
            <person name="Klenk H.-P."/>
        </authorList>
    </citation>
    <scope>NUCLEOTIDE SEQUENCE [LARGE SCALE GENOMIC DNA]</scope>
    <source>
        <strain evidence="1 2">DSM 46740</strain>
    </source>
</reference>
<evidence type="ECO:0008006" key="3">
    <source>
        <dbReference type="Google" id="ProtNLM"/>
    </source>
</evidence>